<feature type="compositionally biased region" description="Low complexity" evidence="2">
    <location>
        <begin position="271"/>
        <end position="284"/>
    </location>
</feature>
<accession>A0A914D7U6</accession>
<dbReference type="WBParaSite" id="ACRNAN_scaffold193.g13119.t1">
    <property type="protein sequence ID" value="ACRNAN_scaffold193.g13119.t1"/>
    <property type="gene ID" value="ACRNAN_scaffold193.g13119"/>
</dbReference>
<protein>
    <submittedName>
        <fullName evidence="4">Uncharacterized protein</fullName>
    </submittedName>
</protein>
<reference evidence="4" key="1">
    <citation type="submission" date="2022-11" db="UniProtKB">
        <authorList>
            <consortium name="WormBaseParasite"/>
        </authorList>
    </citation>
    <scope>IDENTIFICATION</scope>
</reference>
<evidence type="ECO:0000256" key="2">
    <source>
        <dbReference type="SAM" id="MobiDB-lite"/>
    </source>
</evidence>
<organism evidence="3 4">
    <name type="scientific">Acrobeloides nanus</name>
    <dbReference type="NCBI Taxonomy" id="290746"/>
    <lineage>
        <taxon>Eukaryota</taxon>
        <taxon>Metazoa</taxon>
        <taxon>Ecdysozoa</taxon>
        <taxon>Nematoda</taxon>
        <taxon>Chromadorea</taxon>
        <taxon>Rhabditida</taxon>
        <taxon>Tylenchina</taxon>
        <taxon>Cephalobomorpha</taxon>
        <taxon>Cephaloboidea</taxon>
        <taxon>Cephalobidae</taxon>
        <taxon>Acrobeloides</taxon>
    </lineage>
</organism>
<evidence type="ECO:0000313" key="4">
    <source>
        <dbReference type="WBParaSite" id="ACRNAN_scaffold193.g13119.t1"/>
    </source>
</evidence>
<proteinExistence type="predicted"/>
<dbReference type="AlphaFoldDB" id="A0A914D7U6"/>
<keyword evidence="1" id="KW-0175">Coiled coil</keyword>
<sequence length="317" mass="35378">MLAQPLGDALKQKGGENDILSTTTKVYSLVTEKLTSIDSIFQSDVTNDIKYVDAVLTRLEQQRSQLIDLIKNGDVKNGQAGLQGYLWEMTEKLLNRTNEQIEAMEEQKSKLTASLSHPYTQSLPENPFNSNQRNLYKAENQVSTTSESSDKSTISSKVLCQFFIFGTLFGVICSISTCTCFLHPRRGNLSQSTNSRRRRHRIRAVEDLNPSRIPQPFDYTKPCKIAFDEHGLCYASPLNDEEVPPLPTYERALTLPTSPLPPSAGKKDKSCSSSSSNPNHSIQNQTTAPSQPNIFTTQVNIELTPNTSRNHSAESRF</sequence>
<feature type="region of interest" description="Disordered" evidence="2">
    <location>
        <begin position="188"/>
        <end position="208"/>
    </location>
</feature>
<feature type="compositionally biased region" description="Polar residues" evidence="2">
    <location>
        <begin position="285"/>
        <end position="310"/>
    </location>
</feature>
<feature type="region of interest" description="Disordered" evidence="2">
    <location>
        <begin position="252"/>
        <end position="317"/>
    </location>
</feature>
<dbReference type="Proteomes" id="UP000887540">
    <property type="component" value="Unplaced"/>
</dbReference>
<feature type="coiled-coil region" evidence="1">
    <location>
        <begin position="87"/>
        <end position="114"/>
    </location>
</feature>
<keyword evidence="3" id="KW-1185">Reference proteome</keyword>
<evidence type="ECO:0000256" key="1">
    <source>
        <dbReference type="SAM" id="Coils"/>
    </source>
</evidence>
<name>A0A914D7U6_9BILA</name>
<evidence type="ECO:0000313" key="3">
    <source>
        <dbReference type="Proteomes" id="UP000887540"/>
    </source>
</evidence>